<evidence type="ECO:0000313" key="2">
    <source>
        <dbReference type="EMBL" id="QOG26662.1"/>
    </source>
</evidence>
<dbReference type="AlphaFoldDB" id="A0A366U5R4"/>
<name>A0A366U5R4_ENTGA</name>
<dbReference type="RefSeq" id="WP_060815218.1">
    <property type="nucleotide sequence ID" value="NZ_CP050485.1"/>
</dbReference>
<dbReference type="Proteomes" id="UP000516696">
    <property type="component" value="Chromosome"/>
</dbReference>
<accession>A0A366U5R4</accession>
<reference evidence="3 4" key="1">
    <citation type="submission" date="2018-06" db="EMBL/GenBank/DDBJ databases">
        <authorList>
            <consortium name="Pathogen Informatics"/>
            <person name="Doyle S."/>
        </authorList>
    </citation>
    <scope>NUCLEOTIDE SEQUENCE [LARGE SCALE GENOMIC DNA]</scope>
    <source>
        <strain evidence="3 4">NCTC12360</strain>
    </source>
</reference>
<organism evidence="1 6">
    <name type="scientific">Enterococcus gallinarum</name>
    <dbReference type="NCBI Taxonomy" id="1353"/>
    <lineage>
        <taxon>Bacteria</taxon>
        <taxon>Bacillati</taxon>
        <taxon>Bacillota</taxon>
        <taxon>Bacilli</taxon>
        <taxon>Lactobacillales</taxon>
        <taxon>Enterococcaceae</taxon>
        <taxon>Enterococcus</taxon>
    </lineage>
</organism>
<protein>
    <submittedName>
        <fullName evidence="1">Uncharacterized protein</fullName>
    </submittedName>
</protein>
<evidence type="ECO:0000313" key="1">
    <source>
        <dbReference type="EMBL" id="MDT2691364.1"/>
    </source>
</evidence>
<reference evidence="2 5" key="2">
    <citation type="submission" date="2020-03" db="EMBL/GenBank/DDBJ databases">
        <title>Characterization of ganglioside-mimicking enterococci.</title>
        <authorList>
            <person name="Patry R.T."/>
            <person name="Nothaft H."/>
            <person name="Bridger R."/>
            <person name="Shajahan A."/>
            <person name="Huynh S."/>
            <person name="Sanchez S."/>
            <person name="Azadi P."/>
            <person name="Cooper K."/>
            <person name="Miller W.G."/>
            <person name="Parker C.T."/>
            <person name="Wells L."/>
            <person name="Szymanski C.M."/>
        </authorList>
    </citation>
    <scope>NUCLEOTIDE SEQUENCE [LARGE SCALE GENOMIC DNA]</scope>
    <source>
        <strain evidence="2 5">EGM181</strain>
    </source>
</reference>
<evidence type="ECO:0000313" key="4">
    <source>
        <dbReference type="Proteomes" id="UP000254807"/>
    </source>
</evidence>
<evidence type="ECO:0000313" key="6">
    <source>
        <dbReference type="Proteomes" id="UP001183682"/>
    </source>
</evidence>
<dbReference type="OrthoDB" id="2179319at2"/>
<dbReference type="Proteomes" id="UP000254807">
    <property type="component" value="Unassembled WGS sequence"/>
</dbReference>
<dbReference type="EMBL" id="JARPZN010000013">
    <property type="protein sequence ID" value="MDT2691364.1"/>
    <property type="molecule type" value="Genomic_DNA"/>
</dbReference>
<reference evidence="1" key="3">
    <citation type="submission" date="2023-03" db="EMBL/GenBank/DDBJ databases">
        <authorList>
            <person name="Shen W."/>
            <person name="Cai J."/>
        </authorList>
    </citation>
    <scope>NUCLEOTIDE SEQUENCE</scope>
    <source>
        <strain evidence="1">K69-2</strain>
    </source>
</reference>
<evidence type="ECO:0000313" key="5">
    <source>
        <dbReference type="Proteomes" id="UP000516696"/>
    </source>
</evidence>
<keyword evidence="4" id="KW-1185">Reference proteome</keyword>
<dbReference type="EMBL" id="UFYW01000001">
    <property type="protein sequence ID" value="STD83119.1"/>
    <property type="molecule type" value="Genomic_DNA"/>
</dbReference>
<evidence type="ECO:0000313" key="3">
    <source>
        <dbReference type="EMBL" id="STD83119.1"/>
    </source>
</evidence>
<dbReference type="Proteomes" id="UP001183682">
    <property type="component" value="Unassembled WGS sequence"/>
</dbReference>
<proteinExistence type="predicted"/>
<sequence length="223" mass="26481">MGKDKRIVWKDQSDLKIILTISQFIETYEIKSSREYQKQLSKNPHSAPSMWFIINKYGSWNNLLNSIGIDNNGSKKWARMETDELIKVAQIFIDSEKIKSQRVYEKKSAGKDVPCLSTLKNRLGDIRFLFKKEVNKGLTNFEILLELKNEIIRLNMEDDLSMTKFQNYSKSKHLPSVYTIMRRTNKTWEELMSEIGYDYKEIKIKKQRNNLRCRSKKICSRYE</sequence>
<dbReference type="EMBL" id="CP050485">
    <property type="protein sequence ID" value="QOG26662.1"/>
    <property type="molecule type" value="Genomic_DNA"/>
</dbReference>
<gene>
    <name evidence="2" type="ORF">EGM181_04985</name>
    <name evidence="3" type="ORF">NCTC12360_01579</name>
    <name evidence="1" type="ORF">P7E30_14405</name>
</gene>